<sequence length="389" mass="38247">MSTTALVFPQDNAANAEQLVVVAGVGTAGNSGDGGPAASAGLNTPSGVAVAPDGTVYLSDTGNHIIRAVSPAGTITTVAGTGRPGSPGTPVPQGTPGTEVDLGSPTSLALGPDGTLYLADVALLRVFALAPDGTISVLAGTGLPGSAGEGGPATAAAIGQPGGLAVAADRTLYLGDLTSRRVRAVAPSGTITTVAGNGASQLTAAGGPATEVPVPAVNSITVAPDGDVWLADGLVLHRLRGGELATVTAPGAGGVGDGPWALSTSDSWPPAEPPLNNVAAIAAGTQGIYLYDQGERKLLRLGLDETVRTVATLDPQTVGTLVPQLAVNGSGTVYLLATSEHRLYAVRDGGGSPDDDPAGDGTRWWLLAAGAGVIVLLAVGWAAARRRRP</sequence>
<proteinExistence type="predicted"/>
<evidence type="ECO:0000256" key="2">
    <source>
        <dbReference type="SAM" id="Phobius"/>
    </source>
</evidence>
<reference evidence="4 5" key="1">
    <citation type="submission" date="2018-01" db="EMBL/GenBank/DDBJ databases">
        <title>Draft genome sequence of Jishengella sp. NA12.</title>
        <authorList>
            <person name="Sahin N."/>
            <person name="Ay H."/>
            <person name="Saygin H."/>
        </authorList>
    </citation>
    <scope>NUCLEOTIDE SEQUENCE [LARGE SCALE GENOMIC DNA]</scope>
    <source>
        <strain evidence="4 5">NA12</strain>
    </source>
</reference>
<organism evidence="4 5">
    <name type="scientific">Micromonospora craterilacus</name>
    <dbReference type="NCBI Taxonomy" id="1655439"/>
    <lineage>
        <taxon>Bacteria</taxon>
        <taxon>Bacillati</taxon>
        <taxon>Actinomycetota</taxon>
        <taxon>Actinomycetes</taxon>
        <taxon>Micromonosporales</taxon>
        <taxon>Micromonosporaceae</taxon>
        <taxon>Micromonospora</taxon>
    </lineage>
</organism>
<feature type="compositionally biased region" description="Low complexity" evidence="1">
    <location>
        <begin position="84"/>
        <end position="98"/>
    </location>
</feature>
<comment type="caution">
    <text evidence="4">The sequence shown here is derived from an EMBL/GenBank/DDBJ whole genome shotgun (WGS) entry which is preliminary data.</text>
</comment>
<evidence type="ECO:0000259" key="3">
    <source>
        <dbReference type="Pfam" id="PF25021"/>
    </source>
</evidence>
<feature type="transmembrane region" description="Helical" evidence="2">
    <location>
        <begin position="364"/>
        <end position="384"/>
    </location>
</feature>
<dbReference type="PANTHER" id="PTHR46388:SF2">
    <property type="entry name" value="NHL REPEAT-CONTAINING PROTEIN 2"/>
    <property type="match status" value="1"/>
</dbReference>
<accession>A0A2W2DYT7</accession>
<feature type="region of interest" description="Disordered" evidence="1">
    <location>
        <begin position="79"/>
        <end position="99"/>
    </location>
</feature>
<dbReference type="EMBL" id="POTY01000131">
    <property type="protein sequence ID" value="PZG15201.1"/>
    <property type="molecule type" value="Genomic_DNA"/>
</dbReference>
<gene>
    <name evidence="4" type="ORF">C1I95_20085</name>
</gene>
<evidence type="ECO:0000313" key="4">
    <source>
        <dbReference type="EMBL" id="PZG15201.1"/>
    </source>
</evidence>
<dbReference type="AlphaFoldDB" id="A0A2W2DYT7"/>
<dbReference type="PANTHER" id="PTHR46388">
    <property type="entry name" value="NHL REPEAT-CONTAINING PROTEIN 2"/>
    <property type="match status" value="1"/>
</dbReference>
<dbReference type="OrthoDB" id="9762443at2"/>
<dbReference type="InterPro" id="IPR056822">
    <property type="entry name" value="TEN_NHL"/>
</dbReference>
<dbReference type="Pfam" id="PF25021">
    <property type="entry name" value="TEN_NHL"/>
    <property type="match status" value="1"/>
</dbReference>
<dbReference type="RefSeq" id="WP_158566431.1">
    <property type="nucleotide sequence ID" value="NZ_POTY01000131.1"/>
</dbReference>
<dbReference type="Proteomes" id="UP000248924">
    <property type="component" value="Unassembled WGS sequence"/>
</dbReference>
<dbReference type="SUPFAM" id="SSF101898">
    <property type="entry name" value="NHL repeat"/>
    <property type="match status" value="1"/>
</dbReference>
<keyword evidence="2" id="KW-1133">Transmembrane helix</keyword>
<name>A0A2W2DYT7_9ACTN</name>
<keyword evidence="5" id="KW-1185">Reference proteome</keyword>
<feature type="domain" description="Teneurin NHL" evidence="3">
    <location>
        <begin position="29"/>
        <end position="81"/>
    </location>
</feature>
<dbReference type="Gene3D" id="2.120.10.30">
    <property type="entry name" value="TolB, C-terminal domain"/>
    <property type="match status" value="2"/>
</dbReference>
<evidence type="ECO:0000313" key="5">
    <source>
        <dbReference type="Proteomes" id="UP000248924"/>
    </source>
</evidence>
<keyword evidence="2" id="KW-0472">Membrane</keyword>
<dbReference type="InterPro" id="IPR011042">
    <property type="entry name" value="6-blade_b-propeller_TolB-like"/>
</dbReference>
<evidence type="ECO:0000256" key="1">
    <source>
        <dbReference type="SAM" id="MobiDB-lite"/>
    </source>
</evidence>
<keyword evidence="2" id="KW-0812">Transmembrane</keyword>
<protein>
    <recommendedName>
        <fullName evidence="3">Teneurin NHL domain-containing protein</fullName>
    </recommendedName>
</protein>